<evidence type="ECO:0000313" key="10">
    <source>
        <dbReference type="EMBL" id="MEH7829103.1"/>
    </source>
</evidence>
<dbReference type="InterPro" id="IPR035906">
    <property type="entry name" value="MetI-like_sf"/>
</dbReference>
<dbReference type="SUPFAM" id="SSF161098">
    <property type="entry name" value="MetI-like"/>
    <property type="match status" value="1"/>
</dbReference>
<feature type="transmembrane region" description="Helical" evidence="8">
    <location>
        <begin position="191"/>
        <end position="217"/>
    </location>
</feature>
<dbReference type="CDD" id="cd06261">
    <property type="entry name" value="TM_PBP2"/>
    <property type="match status" value="1"/>
</dbReference>
<dbReference type="PROSITE" id="PS50928">
    <property type="entry name" value="ABC_TM1"/>
    <property type="match status" value="1"/>
</dbReference>
<evidence type="ECO:0000256" key="2">
    <source>
        <dbReference type="ARBA" id="ARBA00007069"/>
    </source>
</evidence>
<keyword evidence="6 8" id="KW-1133">Transmembrane helix</keyword>
<comment type="similarity">
    <text evidence="2">Belongs to the binding-protein-dependent transport system permease family. CysTW subfamily.</text>
</comment>
<keyword evidence="4" id="KW-1003">Cell membrane</keyword>
<accession>A0ABU8BY07</accession>
<reference evidence="10" key="1">
    <citation type="submission" date="2024-02" db="EMBL/GenBank/DDBJ databases">
        <title>Genome sequences of strain Gemmobacter sp. JM10B15.</title>
        <authorList>
            <person name="Zhang M."/>
        </authorList>
    </citation>
    <scope>NUCLEOTIDE SEQUENCE</scope>
    <source>
        <strain evidence="10">JM10B15</strain>
    </source>
</reference>
<evidence type="ECO:0000256" key="6">
    <source>
        <dbReference type="ARBA" id="ARBA00022989"/>
    </source>
</evidence>
<keyword evidence="7 8" id="KW-0472">Membrane</keyword>
<keyword evidence="11" id="KW-1185">Reference proteome</keyword>
<dbReference type="PANTHER" id="PTHR42929:SF5">
    <property type="entry name" value="ABC TRANSPORTER PERMEASE PROTEIN"/>
    <property type="match status" value="1"/>
</dbReference>
<keyword evidence="3 8" id="KW-0813">Transport</keyword>
<evidence type="ECO:0000256" key="1">
    <source>
        <dbReference type="ARBA" id="ARBA00004651"/>
    </source>
</evidence>
<comment type="caution">
    <text evidence="10">The sequence shown here is derived from an EMBL/GenBank/DDBJ whole genome shotgun (WGS) entry which is preliminary data.</text>
</comment>
<keyword evidence="5 8" id="KW-0812">Transmembrane</keyword>
<dbReference type="PANTHER" id="PTHR42929">
    <property type="entry name" value="INNER MEMBRANE ABC TRANSPORTER PERMEASE PROTEIN YDCU-RELATED-RELATED"/>
    <property type="match status" value="1"/>
</dbReference>
<gene>
    <name evidence="10" type="ORF">V6590_13165</name>
</gene>
<dbReference type="InterPro" id="IPR000515">
    <property type="entry name" value="MetI-like"/>
</dbReference>
<dbReference type="RefSeq" id="WP_335423823.1">
    <property type="nucleotide sequence ID" value="NZ_JBALHR010000008.1"/>
</dbReference>
<organism evidence="10 11">
    <name type="scientific">Gemmobacter denitrificans</name>
    <dbReference type="NCBI Taxonomy" id="3123040"/>
    <lineage>
        <taxon>Bacteria</taxon>
        <taxon>Pseudomonadati</taxon>
        <taxon>Pseudomonadota</taxon>
        <taxon>Alphaproteobacteria</taxon>
        <taxon>Rhodobacterales</taxon>
        <taxon>Paracoccaceae</taxon>
        <taxon>Gemmobacter</taxon>
    </lineage>
</organism>
<dbReference type="Gene3D" id="1.10.3720.10">
    <property type="entry name" value="MetI-like"/>
    <property type="match status" value="1"/>
</dbReference>
<feature type="transmembrane region" description="Helical" evidence="8">
    <location>
        <begin position="382"/>
        <end position="403"/>
    </location>
</feature>
<feature type="domain" description="ABC transmembrane type-1" evidence="9">
    <location>
        <begin position="196"/>
        <end position="403"/>
    </location>
</feature>
<feature type="transmembrane region" description="Helical" evidence="8">
    <location>
        <begin position="280"/>
        <end position="303"/>
    </location>
</feature>
<feature type="transmembrane region" description="Helical" evidence="8">
    <location>
        <begin position="229"/>
        <end position="246"/>
    </location>
</feature>
<feature type="transmembrane region" description="Helical" evidence="8">
    <location>
        <begin position="31"/>
        <end position="51"/>
    </location>
</feature>
<evidence type="ECO:0000256" key="4">
    <source>
        <dbReference type="ARBA" id="ARBA00022475"/>
    </source>
</evidence>
<evidence type="ECO:0000256" key="5">
    <source>
        <dbReference type="ARBA" id="ARBA00022692"/>
    </source>
</evidence>
<dbReference type="Pfam" id="PF00528">
    <property type="entry name" value="BPD_transp_1"/>
    <property type="match status" value="1"/>
</dbReference>
<protein>
    <submittedName>
        <fullName evidence="10">ABC transporter permease</fullName>
    </submittedName>
</protein>
<proteinExistence type="inferred from homology"/>
<feature type="transmembrane region" description="Helical" evidence="8">
    <location>
        <begin position="331"/>
        <end position="356"/>
    </location>
</feature>
<evidence type="ECO:0000256" key="8">
    <source>
        <dbReference type="RuleBase" id="RU363032"/>
    </source>
</evidence>
<dbReference type="EMBL" id="JBALHR010000008">
    <property type="protein sequence ID" value="MEH7829103.1"/>
    <property type="molecule type" value="Genomic_DNA"/>
</dbReference>
<comment type="subcellular location">
    <subcellularLocation>
        <location evidence="1 8">Cell membrane</location>
        <topology evidence="1 8">Multi-pass membrane protein</topology>
    </subcellularLocation>
</comment>
<dbReference type="Proteomes" id="UP001431963">
    <property type="component" value="Unassembled WGS sequence"/>
</dbReference>
<sequence>MTDISPPLTTSDGRPLKTALATAQARARRRAFLLVAPLLLFVVVTFILPIGQMLQRSIHHDGFSKASPQVTAWFDSTEAGAEPDEAAFAALAADLKQMKADKTAGEAGTRINYTVPGTRSLFTAAARSADKLQPRYKEAMLALDPKWGDALIWQAMRDAAHPYTTDFYLIATDYQRTADGGVEKVPENQRIYLWLFGKTFILSAIITFVCLVLAFPIAHMLATLPMAKANLLMILVLLPFWTSLLVRTTSWIVLLQGQGVVNNILVSAGLVSDDGRLSMIYNQTGTIIVMTHILLPFMVLPLYSVMRTIKPTYARAARSLGATSWTTFRRIYLPLTLPGIGAGSLLVFILAVGYYITPALVGGADGQLISNLIQFHMTKSNWSLAAALSAMLLAGVLVLYWLYDRLVGIDKLKLG</sequence>
<evidence type="ECO:0000259" key="9">
    <source>
        <dbReference type="PROSITE" id="PS50928"/>
    </source>
</evidence>
<evidence type="ECO:0000313" key="11">
    <source>
        <dbReference type="Proteomes" id="UP001431963"/>
    </source>
</evidence>
<evidence type="ECO:0000256" key="3">
    <source>
        <dbReference type="ARBA" id="ARBA00022448"/>
    </source>
</evidence>
<name>A0ABU8BY07_9RHOB</name>
<evidence type="ECO:0000256" key="7">
    <source>
        <dbReference type="ARBA" id="ARBA00023136"/>
    </source>
</evidence>